<comment type="subunit">
    <text evidence="8">Component of the lipopolysaccharide transport and assembly complex. The LptBFG transporter is composed of two ATP-binding proteins (LptB) and two transmembrane proteins (LptF and LptG).</text>
</comment>
<dbReference type="GO" id="GO:0015920">
    <property type="term" value="P:lipopolysaccharide transport"/>
    <property type="evidence" value="ECO:0007669"/>
    <property type="project" value="TreeGrafter"/>
</dbReference>
<dbReference type="AlphaFoldDB" id="A0A063Y5Z7"/>
<comment type="caution">
    <text evidence="10">The sequence shown here is derived from an EMBL/GenBank/DDBJ whole genome shotgun (WGS) entry which is preliminary data.</text>
</comment>
<dbReference type="STRING" id="267850.ADINL_1142"/>
<evidence type="ECO:0000256" key="3">
    <source>
        <dbReference type="ARBA" id="ARBA00007725"/>
    </source>
</evidence>
<keyword evidence="6 9" id="KW-1133">Transmembrane helix</keyword>
<evidence type="ECO:0000256" key="7">
    <source>
        <dbReference type="ARBA" id="ARBA00023136"/>
    </source>
</evidence>
<name>A0A063Y5Z7_9GAMM</name>
<feature type="transmembrane region" description="Helical" evidence="9">
    <location>
        <begin position="327"/>
        <end position="349"/>
    </location>
</feature>
<feature type="transmembrane region" description="Helical" evidence="9">
    <location>
        <begin position="272"/>
        <end position="291"/>
    </location>
</feature>
<organism evidence="10 11">
    <name type="scientific">Nitrincola lacisaponensis</name>
    <dbReference type="NCBI Taxonomy" id="267850"/>
    <lineage>
        <taxon>Bacteria</taxon>
        <taxon>Pseudomonadati</taxon>
        <taxon>Pseudomonadota</taxon>
        <taxon>Gammaproteobacteria</taxon>
        <taxon>Oceanospirillales</taxon>
        <taxon>Oceanospirillaceae</taxon>
        <taxon>Nitrincola</taxon>
    </lineage>
</organism>
<evidence type="ECO:0000256" key="5">
    <source>
        <dbReference type="ARBA" id="ARBA00022692"/>
    </source>
</evidence>
<dbReference type="PANTHER" id="PTHR33529">
    <property type="entry name" value="SLR0882 PROTEIN-RELATED"/>
    <property type="match status" value="1"/>
</dbReference>
<feature type="transmembrane region" description="Helical" evidence="9">
    <location>
        <begin position="64"/>
        <end position="82"/>
    </location>
</feature>
<evidence type="ECO:0000313" key="11">
    <source>
        <dbReference type="Proteomes" id="UP000027318"/>
    </source>
</evidence>
<evidence type="ECO:0000313" key="10">
    <source>
        <dbReference type="EMBL" id="KDE40550.1"/>
    </source>
</evidence>
<keyword evidence="4" id="KW-1003">Cell membrane</keyword>
<evidence type="ECO:0000256" key="2">
    <source>
        <dbReference type="ARBA" id="ARBA00004651"/>
    </source>
</evidence>
<proteinExistence type="inferred from homology"/>
<sequence length="353" mass="38561">MMSVLERYIFRQVAQSVLAVLLVILGLDVLIAFLDQIGNLNDHYTLTGAVHYVTWTLPRRLYEYIPLGTLVGVMIGLGMMASQSELTVMRAAGVSTGRIVLTVFKPVMLIAIFGLVLGQFIAPVTEQRAQSVRAVAMAGGGAYSASGVWHKEGNTFIFINAVESGERIHGVTRYEFGDDLQLQRSSFARRGEYQQGAWTLSNVRETRIHDAHTEAASLAEERWDSGLTPELLSIVVVEPVDLSISGLWDYSAYLQRQGVSADVYLLAFWAKLLQPLSIAALVLAGISFVFGPLRSVPIGQRIVTGVILGLVFKFAQDLLGPASSVYGFPPLLATLLPILLCCLGGWYLLRRAS</sequence>
<feature type="transmembrane region" description="Helical" evidence="9">
    <location>
        <begin position="103"/>
        <end position="122"/>
    </location>
</feature>
<protein>
    <submittedName>
        <fullName evidence="10">Putative Permease</fullName>
    </submittedName>
</protein>
<evidence type="ECO:0000256" key="9">
    <source>
        <dbReference type="SAM" id="Phobius"/>
    </source>
</evidence>
<evidence type="ECO:0000256" key="8">
    <source>
        <dbReference type="ARBA" id="ARBA00026081"/>
    </source>
</evidence>
<dbReference type="InterPro" id="IPR005495">
    <property type="entry name" value="LptG/LptF_permease"/>
</dbReference>
<feature type="transmembrane region" description="Helical" evidence="9">
    <location>
        <begin position="12"/>
        <end position="34"/>
    </location>
</feature>
<keyword evidence="11" id="KW-1185">Reference proteome</keyword>
<keyword evidence="7 9" id="KW-0472">Membrane</keyword>
<dbReference type="Pfam" id="PF03739">
    <property type="entry name" value="LptF_LptG"/>
    <property type="match status" value="1"/>
</dbReference>
<dbReference type="EMBL" id="JMSZ01000016">
    <property type="protein sequence ID" value="KDE40550.1"/>
    <property type="molecule type" value="Genomic_DNA"/>
</dbReference>
<gene>
    <name evidence="10" type="ORF">ADINL_1142</name>
</gene>
<comment type="function">
    <text evidence="1">Part of the ABC transporter complex LptBFG involved in the translocation of lipopolysaccharide (LPS) from the inner membrane to the outer membrane.</text>
</comment>
<feature type="transmembrane region" description="Helical" evidence="9">
    <location>
        <begin position="298"/>
        <end position="315"/>
    </location>
</feature>
<accession>A0A063Y5Z7</accession>
<keyword evidence="5 9" id="KW-0812">Transmembrane</keyword>
<dbReference type="NCBIfam" id="TIGR04408">
    <property type="entry name" value="LptG_lptG"/>
    <property type="match status" value="1"/>
</dbReference>
<dbReference type="Proteomes" id="UP000027318">
    <property type="component" value="Unassembled WGS sequence"/>
</dbReference>
<dbReference type="GO" id="GO:0043190">
    <property type="term" value="C:ATP-binding cassette (ABC) transporter complex"/>
    <property type="evidence" value="ECO:0007669"/>
    <property type="project" value="InterPro"/>
</dbReference>
<dbReference type="PANTHER" id="PTHR33529:SF2">
    <property type="entry name" value="LIPOPOLYSACCHARIDE EXPORT SYSTEM PERMEASE PROTEIN LPTG"/>
    <property type="match status" value="1"/>
</dbReference>
<dbReference type="InterPro" id="IPR030923">
    <property type="entry name" value="LptG"/>
</dbReference>
<evidence type="ECO:0000256" key="1">
    <source>
        <dbReference type="ARBA" id="ARBA00002265"/>
    </source>
</evidence>
<reference evidence="10 11" key="1">
    <citation type="journal article" date="2005" name="Int. J. Syst. Evol. Microbiol.">
        <title>Nitrincola lacisaponensis gen. nov., sp. nov., a novel alkaliphilic bacterium isolated from an alkaline, saline lake.</title>
        <authorList>
            <person name="Dimitriu P.A."/>
            <person name="Shukla S.K."/>
            <person name="Conradt J."/>
            <person name="Marquez M.C."/>
            <person name="Ventosa A."/>
            <person name="Maglia A."/>
            <person name="Peyton B.M."/>
            <person name="Pinkart H.C."/>
            <person name="Mormile M.R."/>
        </authorList>
    </citation>
    <scope>NUCLEOTIDE SEQUENCE [LARGE SCALE GENOMIC DNA]</scope>
    <source>
        <strain evidence="10 11">4CA</strain>
    </source>
</reference>
<comment type="subcellular location">
    <subcellularLocation>
        <location evidence="2">Cell membrane</location>
        <topology evidence="2">Multi-pass membrane protein</topology>
    </subcellularLocation>
</comment>
<dbReference type="RefSeq" id="WP_239644338.1">
    <property type="nucleotide sequence ID" value="NZ_JMSZ01000016.1"/>
</dbReference>
<evidence type="ECO:0000256" key="4">
    <source>
        <dbReference type="ARBA" id="ARBA00022475"/>
    </source>
</evidence>
<comment type="similarity">
    <text evidence="3">Belongs to the LptF/LptG family.</text>
</comment>
<evidence type="ECO:0000256" key="6">
    <source>
        <dbReference type="ARBA" id="ARBA00022989"/>
    </source>
</evidence>
<dbReference type="GO" id="GO:0055085">
    <property type="term" value="P:transmembrane transport"/>
    <property type="evidence" value="ECO:0007669"/>
    <property type="project" value="InterPro"/>
</dbReference>
<dbReference type="PATRIC" id="fig|267850.7.peg.1136"/>